<dbReference type="PANTHER" id="PTHR13204">
    <property type="entry name" value="PTD012 PROTEIN"/>
    <property type="match status" value="1"/>
</dbReference>
<evidence type="ECO:0000259" key="7">
    <source>
        <dbReference type="SMART" id="SM01168"/>
    </source>
</evidence>
<keyword evidence="4 8" id="KW-0378">Hydrolase</keyword>
<dbReference type="AlphaFoldDB" id="A0A0D2X135"/>
<dbReference type="GO" id="GO:0005634">
    <property type="term" value="C:nucleus"/>
    <property type="evidence" value="ECO:0007669"/>
    <property type="project" value="UniProtKB-SubCell"/>
</dbReference>
<dbReference type="Proteomes" id="UP000008743">
    <property type="component" value="Unassembled WGS sequence"/>
</dbReference>
<dbReference type="eggNOG" id="KOG4048">
    <property type="taxonomic scope" value="Eukaryota"/>
</dbReference>
<comment type="subunit">
    <text evidence="2">Monomer.</text>
</comment>
<comment type="subcellular location">
    <subcellularLocation>
        <location evidence="1">Nucleus</location>
    </subcellularLocation>
</comment>
<reference evidence="9" key="1">
    <citation type="submission" date="2011-02" db="EMBL/GenBank/DDBJ databases">
        <title>The Genome Sequence of Capsaspora owczarzaki ATCC 30864.</title>
        <authorList>
            <person name="Russ C."/>
            <person name="Cuomo C."/>
            <person name="Burger G."/>
            <person name="Gray M.W."/>
            <person name="Holland P.W.H."/>
            <person name="King N."/>
            <person name="Lang F.B.F."/>
            <person name="Roger A.J."/>
            <person name="Ruiz-Trillo I."/>
            <person name="Young S.K."/>
            <person name="Zeng Q."/>
            <person name="Gargeya S."/>
            <person name="Alvarado L."/>
            <person name="Berlin A."/>
            <person name="Chapman S.B."/>
            <person name="Chen Z."/>
            <person name="Freedman E."/>
            <person name="Gellesch M."/>
            <person name="Goldberg J."/>
            <person name="Griggs A."/>
            <person name="Gujja S."/>
            <person name="Heilman E."/>
            <person name="Heiman D."/>
            <person name="Howarth C."/>
            <person name="Mehta T."/>
            <person name="Neiman D."/>
            <person name="Pearson M."/>
            <person name="Roberts A."/>
            <person name="Saif S."/>
            <person name="Shea T."/>
            <person name="Shenoy N."/>
            <person name="Sisk P."/>
            <person name="Stolte C."/>
            <person name="Sykes S."/>
            <person name="White J."/>
            <person name="Yandava C."/>
            <person name="Haas B."/>
            <person name="Nusbaum C."/>
            <person name="Birren B."/>
        </authorList>
    </citation>
    <scope>NUCLEOTIDE SEQUENCE</scope>
    <source>
        <strain evidence="9">ATCC 30864</strain>
    </source>
</reference>
<evidence type="ECO:0000256" key="3">
    <source>
        <dbReference type="ARBA" id="ARBA00022723"/>
    </source>
</evidence>
<evidence type="ECO:0000256" key="5">
    <source>
        <dbReference type="ARBA" id="ARBA00022833"/>
    </source>
</evidence>
<organism evidence="8 9">
    <name type="scientific">Capsaspora owczarzaki (strain ATCC 30864)</name>
    <dbReference type="NCBI Taxonomy" id="595528"/>
    <lineage>
        <taxon>Eukaryota</taxon>
        <taxon>Filasterea</taxon>
        <taxon>Capsaspora</taxon>
    </lineage>
</organism>
<evidence type="ECO:0000256" key="2">
    <source>
        <dbReference type="ARBA" id="ARBA00011245"/>
    </source>
</evidence>
<evidence type="ECO:0000313" key="9">
    <source>
        <dbReference type="Proteomes" id="UP000008743"/>
    </source>
</evidence>
<name>A0A0D2X135_CAPO3</name>
<dbReference type="InterPro" id="IPR015021">
    <property type="entry name" value="C11orf54_DUF1907"/>
</dbReference>
<dbReference type="CDD" id="cd17298">
    <property type="entry name" value="DUF1907"/>
    <property type="match status" value="1"/>
</dbReference>
<keyword evidence="9" id="KW-1185">Reference proteome</keyword>
<dbReference type="PhylomeDB" id="A0A0D2X135"/>
<keyword evidence="5" id="KW-0862">Zinc</keyword>
<keyword evidence="3" id="KW-0479">Metal-binding</keyword>
<proteinExistence type="predicted"/>
<dbReference type="PANTHER" id="PTHR13204:SF1">
    <property type="entry name" value="ESTER HYDROLASE C11ORF54"/>
    <property type="match status" value="1"/>
</dbReference>
<evidence type="ECO:0000256" key="1">
    <source>
        <dbReference type="ARBA" id="ARBA00004123"/>
    </source>
</evidence>
<evidence type="ECO:0000256" key="6">
    <source>
        <dbReference type="ARBA" id="ARBA00023242"/>
    </source>
</evidence>
<evidence type="ECO:0000313" key="8">
    <source>
        <dbReference type="EMBL" id="KJE90119.1"/>
    </source>
</evidence>
<dbReference type="EMBL" id="KE346361">
    <property type="protein sequence ID" value="KJE90119.1"/>
    <property type="molecule type" value="Genomic_DNA"/>
</dbReference>
<dbReference type="GO" id="GO:0008270">
    <property type="term" value="F:zinc ion binding"/>
    <property type="evidence" value="ECO:0007669"/>
    <property type="project" value="TreeGrafter"/>
</dbReference>
<dbReference type="OrthoDB" id="5119241at2759"/>
<dbReference type="Pfam" id="PF08925">
    <property type="entry name" value="DUF1907"/>
    <property type="match status" value="1"/>
</dbReference>
<sequence length="329" mass="35133">MASATSNESVHAIKDVPAEVLAAVEKKALHVPSLDELSAVLQHALQANFANASATPVEVCPDLTAAPYHLAAPGINGSPRLADVGGVPYLIPTANRNVLFDLQEVATKVDLPGAFFIGAGAGSWKYIGTNCELMPNVHLGASNNLTTTAIVAHDKCELRPYDTTQVGVLCNVLASEGVRGPVVHVKASVRTGPKDFLSCLHQAIVSRYGQQGVGLGGVFVIREGKAKIHVMPDFSPVPLCSDAEVDQWLKFYEMQSPLVCLSTMVSGDLGLDLRLTHTHCFSNHGEGGHYHYDTTPEVVEYEGYLVPAEHIYRIGRPQPCMSPVHGPAN</sequence>
<dbReference type="InParanoid" id="A0A0D2X135"/>
<accession>A0A0D2X135</accession>
<dbReference type="GO" id="GO:0016788">
    <property type="term" value="F:hydrolase activity, acting on ester bonds"/>
    <property type="evidence" value="ECO:0007669"/>
    <property type="project" value="TreeGrafter"/>
</dbReference>
<protein>
    <submittedName>
        <fullName evidence="8">Ester hydrolase C11</fullName>
    </submittedName>
</protein>
<gene>
    <name evidence="8" type="ORF">CAOG_001469</name>
</gene>
<dbReference type="SMART" id="SM01168">
    <property type="entry name" value="DUF1907"/>
    <property type="match status" value="1"/>
</dbReference>
<keyword evidence="6" id="KW-0539">Nucleus</keyword>
<evidence type="ECO:0000256" key="4">
    <source>
        <dbReference type="ARBA" id="ARBA00022801"/>
    </source>
</evidence>
<feature type="domain" description="DUF1907" evidence="7">
    <location>
        <begin position="40"/>
        <end position="314"/>
    </location>
</feature>
<dbReference type="SUPFAM" id="SSF117856">
    <property type="entry name" value="AF0104/ALDC/Ptd012-like"/>
    <property type="match status" value="1"/>
</dbReference>